<evidence type="ECO:0008006" key="12">
    <source>
        <dbReference type="Google" id="ProtNLM"/>
    </source>
</evidence>
<evidence type="ECO:0000259" key="8">
    <source>
        <dbReference type="Pfam" id="PF04239"/>
    </source>
</evidence>
<dbReference type="Gene3D" id="3.30.240.20">
    <property type="entry name" value="bsu07140 like domains"/>
    <property type="match status" value="1"/>
</dbReference>
<evidence type="ECO:0000256" key="3">
    <source>
        <dbReference type="ARBA" id="ARBA00022475"/>
    </source>
</evidence>
<dbReference type="Proteomes" id="UP000031057">
    <property type="component" value="Unassembled WGS sequence"/>
</dbReference>
<keyword evidence="6 7" id="KW-0472">Membrane</keyword>
<dbReference type="GO" id="GO:0005886">
    <property type="term" value="C:plasma membrane"/>
    <property type="evidence" value="ECO:0007669"/>
    <property type="project" value="UniProtKB-SubCell"/>
</dbReference>
<sequence length="173" mass="18831">MVKVVVVAPAIYLMVILFVRIAGKRSTSQMNNFDWIVTVALGSITGSTIILEDVSLARGALAIALLLALQVALTRWVRRSSLVARTVEASPTVLFSNGRFHDEEMERERVSRSEVYSAVREDGMADMSQIAFVILENDASFSVLTKSVAASGDALDSLREREGATGMPERKAP</sequence>
<evidence type="ECO:0000256" key="5">
    <source>
        <dbReference type="ARBA" id="ARBA00022989"/>
    </source>
</evidence>
<feature type="domain" description="YetF C-terminal" evidence="8">
    <location>
        <begin position="79"/>
        <end position="148"/>
    </location>
</feature>
<dbReference type="Pfam" id="PF20730">
    <property type="entry name" value="YetF_N"/>
    <property type="match status" value="1"/>
</dbReference>
<accession>A0A0B1ZRX5</accession>
<organism evidence="10 11">
    <name type="scientific">Novosphingobium malaysiense</name>
    <dbReference type="NCBI Taxonomy" id="1348853"/>
    <lineage>
        <taxon>Bacteria</taxon>
        <taxon>Pseudomonadati</taxon>
        <taxon>Pseudomonadota</taxon>
        <taxon>Alphaproteobacteria</taxon>
        <taxon>Sphingomonadales</taxon>
        <taxon>Sphingomonadaceae</taxon>
        <taxon>Novosphingobium</taxon>
    </lineage>
</organism>
<comment type="similarity">
    <text evidence="2">Belongs to the UPF0702 family.</text>
</comment>
<dbReference type="InterPro" id="IPR007353">
    <property type="entry name" value="DUF421"/>
</dbReference>
<proteinExistence type="inferred from homology"/>
<feature type="domain" description="YetF-like N-terminal transmembrane" evidence="9">
    <location>
        <begin position="13"/>
        <end position="72"/>
    </location>
</feature>
<feature type="transmembrane region" description="Helical" evidence="7">
    <location>
        <begin position="35"/>
        <end position="51"/>
    </location>
</feature>
<evidence type="ECO:0000256" key="6">
    <source>
        <dbReference type="ARBA" id="ARBA00023136"/>
    </source>
</evidence>
<evidence type="ECO:0000256" key="2">
    <source>
        <dbReference type="ARBA" id="ARBA00006448"/>
    </source>
</evidence>
<dbReference type="InterPro" id="IPR023090">
    <property type="entry name" value="UPF0702_alpha/beta_dom_sf"/>
</dbReference>
<keyword evidence="11" id="KW-1185">Reference proteome</keyword>
<evidence type="ECO:0000259" key="9">
    <source>
        <dbReference type="Pfam" id="PF20730"/>
    </source>
</evidence>
<reference evidence="10 11" key="1">
    <citation type="submission" date="2014-10" db="EMBL/GenBank/DDBJ databases">
        <title>Genome sequence of Novosphingobium malaysiense MUSC 273(T).</title>
        <authorList>
            <person name="Lee L.-H."/>
        </authorList>
    </citation>
    <scope>NUCLEOTIDE SEQUENCE [LARGE SCALE GENOMIC DNA]</scope>
    <source>
        <strain evidence="10 11">MUSC 273</strain>
    </source>
</reference>
<dbReference type="EMBL" id="JTDI01000003">
    <property type="protein sequence ID" value="KHK91988.1"/>
    <property type="molecule type" value="Genomic_DNA"/>
</dbReference>
<dbReference type="InterPro" id="IPR048454">
    <property type="entry name" value="YetF_N"/>
</dbReference>
<keyword evidence="5 7" id="KW-1133">Transmembrane helix</keyword>
<feature type="transmembrane region" description="Helical" evidence="7">
    <location>
        <begin position="57"/>
        <end position="77"/>
    </location>
</feature>
<evidence type="ECO:0000256" key="7">
    <source>
        <dbReference type="SAM" id="Phobius"/>
    </source>
</evidence>
<evidence type="ECO:0000256" key="4">
    <source>
        <dbReference type="ARBA" id="ARBA00022692"/>
    </source>
</evidence>
<dbReference type="Pfam" id="PF04239">
    <property type="entry name" value="DUF421"/>
    <property type="match status" value="1"/>
</dbReference>
<evidence type="ECO:0000313" key="10">
    <source>
        <dbReference type="EMBL" id="KHK91988.1"/>
    </source>
</evidence>
<dbReference type="STRING" id="1348853.LK12_12140"/>
<protein>
    <recommendedName>
        <fullName evidence="12">DUF421 domain-containing protein</fullName>
    </recommendedName>
</protein>
<dbReference type="AlphaFoldDB" id="A0A0B1ZRX5"/>
<gene>
    <name evidence="10" type="ORF">LK12_12140</name>
</gene>
<dbReference type="PANTHER" id="PTHR34582:SF6">
    <property type="entry name" value="UPF0702 TRANSMEMBRANE PROTEIN YCAP"/>
    <property type="match status" value="1"/>
</dbReference>
<feature type="transmembrane region" description="Helical" evidence="7">
    <location>
        <begin position="6"/>
        <end position="23"/>
    </location>
</feature>
<keyword evidence="3" id="KW-1003">Cell membrane</keyword>
<evidence type="ECO:0000313" key="11">
    <source>
        <dbReference type="Proteomes" id="UP000031057"/>
    </source>
</evidence>
<evidence type="ECO:0000256" key="1">
    <source>
        <dbReference type="ARBA" id="ARBA00004651"/>
    </source>
</evidence>
<dbReference type="PANTHER" id="PTHR34582">
    <property type="entry name" value="UPF0702 TRANSMEMBRANE PROTEIN YCAP"/>
    <property type="match status" value="1"/>
</dbReference>
<keyword evidence="4 7" id="KW-0812">Transmembrane</keyword>
<comment type="caution">
    <text evidence="10">The sequence shown here is derived from an EMBL/GenBank/DDBJ whole genome shotgun (WGS) entry which is preliminary data.</text>
</comment>
<comment type="subcellular location">
    <subcellularLocation>
        <location evidence="1">Cell membrane</location>
        <topology evidence="1">Multi-pass membrane protein</topology>
    </subcellularLocation>
</comment>
<name>A0A0B1ZRX5_9SPHN</name>